<dbReference type="AlphaFoldDB" id="A0A0C9ZS47"/>
<accession>A0A0C9ZS47</accession>
<protein>
    <submittedName>
        <fullName evidence="1">Unplaced genomic scaffold scaffold_27, whole genome shotgun sequence</fullName>
    </submittedName>
</protein>
<keyword evidence="2" id="KW-1185">Reference proteome</keyword>
<reference evidence="1 2" key="1">
    <citation type="submission" date="2014-04" db="EMBL/GenBank/DDBJ databases">
        <authorList>
            <consortium name="DOE Joint Genome Institute"/>
            <person name="Kuo A."/>
            <person name="Kohler A."/>
            <person name="Costa M.D."/>
            <person name="Nagy L.G."/>
            <person name="Floudas D."/>
            <person name="Copeland A."/>
            <person name="Barry K.W."/>
            <person name="Cichocki N."/>
            <person name="Veneault-Fourrey C."/>
            <person name="LaButti K."/>
            <person name="Lindquist E.A."/>
            <person name="Lipzen A."/>
            <person name="Lundell T."/>
            <person name="Morin E."/>
            <person name="Murat C."/>
            <person name="Sun H."/>
            <person name="Tunlid A."/>
            <person name="Henrissat B."/>
            <person name="Grigoriev I.V."/>
            <person name="Hibbett D.S."/>
            <person name="Martin F."/>
            <person name="Nordberg H.P."/>
            <person name="Cantor M.N."/>
            <person name="Hua S.X."/>
        </authorList>
    </citation>
    <scope>NUCLEOTIDE SEQUENCE [LARGE SCALE GENOMIC DNA]</scope>
    <source>
        <strain evidence="1 2">441</strain>
    </source>
</reference>
<reference evidence="2" key="2">
    <citation type="submission" date="2015-01" db="EMBL/GenBank/DDBJ databases">
        <title>Evolutionary Origins and Diversification of the Mycorrhizal Mutualists.</title>
        <authorList>
            <consortium name="DOE Joint Genome Institute"/>
            <consortium name="Mycorrhizal Genomics Consortium"/>
            <person name="Kohler A."/>
            <person name="Kuo A."/>
            <person name="Nagy L.G."/>
            <person name="Floudas D."/>
            <person name="Copeland A."/>
            <person name="Barry K.W."/>
            <person name="Cichocki N."/>
            <person name="Veneault-Fourrey C."/>
            <person name="LaButti K."/>
            <person name="Lindquist E.A."/>
            <person name="Lipzen A."/>
            <person name="Lundell T."/>
            <person name="Morin E."/>
            <person name="Murat C."/>
            <person name="Riley R."/>
            <person name="Ohm R."/>
            <person name="Sun H."/>
            <person name="Tunlid A."/>
            <person name="Henrissat B."/>
            <person name="Grigoriev I.V."/>
            <person name="Hibbett D.S."/>
            <person name="Martin F."/>
        </authorList>
    </citation>
    <scope>NUCLEOTIDE SEQUENCE [LARGE SCALE GENOMIC DNA]</scope>
    <source>
        <strain evidence="2">441</strain>
    </source>
</reference>
<dbReference type="Proteomes" id="UP000054018">
    <property type="component" value="Unassembled WGS sequence"/>
</dbReference>
<dbReference type="EMBL" id="KN833711">
    <property type="protein sequence ID" value="KIK25042.1"/>
    <property type="molecule type" value="Genomic_DNA"/>
</dbReference>
<sequence>MRWLTTGVESSIATDELDKPGSSGTVAVPCAVTRAQAIIDRTQSPRVWGLSAKFRTMSAHSARW</sequence>
<proteinExistence type="predicted"/>
<evidence type="ECO:0000313" key="2">
    <source>
        <dbReference type="Proteomes" id="UP000054018"/>
    </source>
</evidence>
<name>A0A0C9ZS47_9AGAM</name>
<gene>
    <name evidence="1" type="ORF">PISMIDRAFT_677583</name>
</gene>
<evidence type="ECO:0000313" key="1">
    <source>
        <dbReference type="EMBL" id="KIK25042.1"/>
    </source>
</evidence>
<dbReference type="HOGENOM" id="CLU_2868550_0_0_1"/>
<organism evidence="1 2">
    <name type="scientific">Pisolithus microcarpus 441</name>
    <dbReference type="NCBI Taxonomy" id="765257"/>
    <lineage>
        <taxon>Eukaryota</taxon>
        <taxon>Fungi</taxon>
        <taxon>Dikarya</taxon>
        <taxon>Basidiomycota</taxon>
        <taxon>Agaricomycotina</taxon>
        <taxon>Agaricomycetes</taxon>
        <taxon>Agaricomycetidae</taxon>
        <taxon>Boletales</taxon>
        <taxon>Sclerodermatineae</taxon>
        <taxon>Pisolithaceae</taxon>
        <taxon>Pisolithus</taxon>
    </lineage>
</organism>